<name>A0A1M4EPP3_9ACTN</name>
<keyword evidence="2 7" id="KW-0418">Kinase</keyword>
<keyword evidence="3" id="KW-0902">Two-component regulatory system</keyword>
<evidence type="ECO:0000256" key="2">
    <source>
        <dbReference type="ARBA" id="ARBA00022777"/>
    </source>
</evidence>
<dbReference type="PANTHER" id="PTHR24421:SF63">
    <property type="entry name" value="SENSOR HISTIDINE KINASE DESK"/>
    <property type="match status" value="1"/>
</dbReference>
<feature type="transmembrane region" description="Helical" evidence="5">
    <location>
        <begin position="56"/>
        <end position="73"/>
    </location>
</feature>
<gene>
    <name evidence="7" type="ORF">BN4615_P10348</name>
</gene>
<dbReference type="InterPro" id="IPR036890">
    <property type="entry name" value="HATPase_C_sf"/>
</dbReference>
<feature type="transmembrane region" description="Helical" evidence="5">
    <location>
        <begin position="126"/>
        <end position="148"/>
    </location>
</feature>
<dbReference type="GO" id="GO:0000155">
    <property type="term" value="F:phosphorelay sensor kinase activity"/>
    <property type="evidence" value="ECO:0007669"/>
    <property type="project" value="InterPro"/>
</dbReference>
<evidence type="ECO:0000313" key="7">
    <source>
        <dbReference type="EMBL" id="SBP00832.1"/>
    </source>
</evidence>
<feature type="domain" description="Signal transduction histidine kinase subgroup 3 dimerisation and phosphoacceptor" evidence="6">
    <location>
        <begin position="175"/>
        <end position="238"/>
    </location>
</feature>
<accession>A0A1M4EPP3</accession>
<keyword evidence="5" id="KW-0812">Transmembrane</keyword>
<dbReference type="GO" id="GO:0016020">
    <property type="term" value="C:membrane"/>
    <property type="evidence" value="ECO:0007669"/>
    <property type="project" value="InterPro"/>
</dbReference>
<dbReference type="Pfam" id="PF07730">
    <property type="entry name" value="HisKA_3"/>
    <property type="match status" value="1"/>
</dbReference>
<dbReference type="InterPro" id="IPR011712">
    <property type="entry name" value="Sig_transdc_His_kin_sub3_dim/P"/>
</dbReference>
<evidence type="ECO:0000256" key="4">
    <source>
        <dbReference type="SAM" id="MobiDB-lite"/>
    </source>
</evidence>
<evidence type="ECO:0000256" key="1">
    <source>
        <dbReference type="ARBA" id="ARBA00022679"/>
    </source>
</evidence>
<organism evidence="7">
    <name type="scientific">Nonomuraea gerenzanensis</name>
    <dbReference type="NCBI Taxonomy" id="93944"/>
    <lineage>
        <taxon>Bacteria</taxon>
        <taxon>Bacillati</taxon>
        <taxon>Actinomycetota</taxon>
        <taxon>Actinomycetes</taxon>
        <taxon>Streptosporangiales</taxon>
        <taxon>Streptosporangiaceae</taxon>
        <taxon>Nonomuraea</taxon>
    </lineage>
</organism>
<keyword evidence="1" id="KW-0808">Transferase</keyword>
<dbReference type="GO" id="GO:0046983">
    <property type="term" value="F:protein dimerization activity"/>
    <property type="evidence" value="ECO:0007669"/>
    <property type="project" value="InterPro"/>
</dbReference>
<keyword evidence="5" id="KW-1133">Transmembrane helix</keyword>
<dbReference type="InterPro" id="IPR050482">
    <property type="entry name" value="Sensor_HK_TwoCompSys"/>
</dbReference>
<dbReference type="Gene3D" id="3.30.565.10">
    <property type="entry name" value="Histidine kinase-like ATPase, C-terminal domain"/>
    <property type="match status" value="1"/>
</dbReference>
<feature type="transmembrane region" description="Helical" evidence="5">
    <location>
        <begin position="32"/>
        <end position="49"/>
    </location>
</feature>
<protein>
    <submittedName>
        <fullName evidence="7">Putative two-component system sensor kinase</fullName>
    </submittedName>
</protein>
<sequence>MRELNLIMFLPLLAAMGALVVAVDARAWWEAVVLALGVVAALVTFVRWAARDLARVALPCLIVAAAVWAFGALAMDGSVAFYGLSIVGPLVVSQLRRHRGAAALGLTAYVAAVGLARLLVTQDDPSGVLVRYVIIPAGITAVLTGLMFPNQRFYAVVADLEEAREREAELAVVRERMRFASDLHDIQGHTLHVVKLKAALAQKLVRTDAERAEQELREIHALVGETIAQTKQLAYAQRRLNLSAELENAKNLFEAADINVRVEREGEAEARTGELLGQVLRETTTNILRHAQATWVRITLSATGITIVNDGAQDSPAPELGGLATLRERVAADGGELTAEQEDGRFLTAATFPRGPSNPAHRQASGSWKDDR</sequence>
<dbReference type="EMBL" id="LT559118">
    <property type="protein sequence ID" value="SBP00832.1"/>
    <property type="molecule type" value="Genomic_DNA"/>
</dbReference>
<dbReference type="CDD" id="cd16917">
    <property type="entry name" value="HATPase_UhpB-NarQ-NarX-like"/>
    <property type="match status" value="1"/>
</dbReference>
<evidence type="ECO:0000256" key="3">
    <source>
        <dbReference type="ARBA" id="ARBA00023012"/>
    </source>
</evidence>
<dbReference type="Gene3D" id="1.20.5.1930">
    <property type="match status" value="1"/>
</dbReference>
<keyword evidence="5" id="KW-0472">Membrane</keyword>
<proteinExistence type="predicted"/>
<feature type="transmembrane region" description="Helical" evidence="5">
    <location>
        <begin position="102"/>
        <end position="120"/>
    </location>
</feature>
<evidence type="ECO:0000256" key="5">
    <source>
        <dbReference type="SAM" id="Phobius"/>
    </source>
</evidence>
<dbReference type="PANTHER" id="PTHR24421">
    <property type="entry name" value="NITRATE/NITRITE SENSOR PROTEIN NARX-RELATED"/>
    <property type="match status" value="1"/>
</dbReference>
<evidence type="ECO:0000259" key="6">
    <source>
        <dbReference type="Pfam" id="PF07730"/>
    </source>
</evidence>
<dbReference type="AlphaFoldDB" id="A0A1M4EPP3"/>
<feature type="region of interest" description="Disordered" evidence="4">
    <location>
        <begin position="349"/>
        <end position="372"/>
    </location>
</feature>
<reference evidence="7" key="1">
    <citation type="submission" date="2016-04" db="EMBL/GenBank/DDBJ databases">
        <authorList>
            <person name="Evans L.H."/>
            <person name="Alamgir A."/>
            <person name="Owens N."/>
            <person name="Weber N.D."/>
            <person name="Virtaneva K."/>
            <person name="Barbian K."/>
            <person name="Babar A."/>
            <person name="Rosenke K."/>
        </authorList>
    </citation>
    <scope>NUCLEOTIDE SEQUENCE</scope>
    <source>
        <strain evidence="7">Nono1</strain>
    </source>
</reference>